<dbReference type="EMBL" id="LAZR01009871">
    <property type="protein sequence ID" value="KKM70144.1"/>
    <property type="molecule type" value="Genomic_DNA"/>
</dbReference>
<accession>A0A0F9JJV1</accession>
<comment type="caution">
    <text evidence="1">The sequence shown here is derived from an EMBL/GenBank/DDBJ whole genome shotgun (WGS) entry which is preliminary data.</text>
</comment>
<organism evidence="1">
    <name type="scientific">marine sediment metagenome</name>
    <dbReference type="NCBI Taxonomy" id="412755"/>
    <lineage>
        <taxon>unclassified sequences</taxon>
        <taxon>metagenomes</taxon>
        <taxon>ecological metagenomes</taxon>
    </lineage>
</organism>
<protein>
    <recommendedName>
        <fullName evidence="2">50S ribosomal protein L29</fullName>
    </recommendedName>
</protein>
<dbReference type="AlphaFoldDB" id="A0A0F9JJV1"/>
<sequence length="73" mass="8746">MNEKFIEDINENDIDLLMETVTQFEILMYQGINHKVPWNKILRDKQEHAIVLKGKLLKVRDRLEIERNLKKGV</sequence>
<evidence type="ECO:0008006" key="2">
    <source>
        <dbReference type="Google" id="ProtNLM"/>
    </source>
</evidence>
<evidence type="ECO:0000313" key="1">
    <source>
        <dbReference type="EMBL" id="KKM70144.1"/>
    </source>
</evidence>
<name>A0A0F9JJV1_9ZZZZ</name>
<reference evidence="1" key="1">
    <citation type="journal article" date="2015" name="Nature">
        <title>Complex archaea that bridge the gap between prokaryotes and eukaryotes.</title>
        <authorList>
            <person name="Spang A."/>
            <person name="Saw J.H."/>
            <person name="Jorgensen S.L."/>
            <person name="Zaremba-Niedzwiedzka K."/>
            <person name="Martijn J."/>
            <person name="Lind A.E."/>
            <person name="van Eijk R."/>
            <person name="Schleper C."/>
            <person name="Guy L."/>
            <person name="Ettema T.J."/>
        </authorList>
    </citation>
    <scope>NUCLEOTIDE SEQUENCE</scope>
</reference>
<gene>
    <name evidence="1" type="ORF">LCGC14_1443770</name>
</gene>
<proteinExistence type="predicted"/>